<name>A0AAT9GVM0_9CREN</name>
<sequence length="264" mass="30634">MIFILNFELTPSHDAIIPPFTSKLSRTLFLEFSPSYSKLIESEESYKPIRITVVKDEGKPLYSTGKRKITLTGGKTYSFSVSTMREEIVKEAIKVDSVKKELFNTTFDVQLKDVKIKEDVGLEDSRFYKVYFRTPALIQPPRPRIKNKMNRYVLFPYVPLFLASLVSHWNKNMSEKIVGLTGSKTLYYFREVNYRLKPVTVYYGNIPNRGFIGWVIYELRAKRGSKIRENVKKLLDYGNYFGVGKSRNIGFGEIEVKLLSENDK</sequence>
<dbReference type="AlphaFoldDB" id="A0AAT9GVM0"/>
<accession>A0AAT9GVM0</accession>
<evidence type="ECO:0000259" key="6">
    <source>
        <dbReference type="Pfam" id="PF17952"/>
    </source>
</evidence>
<dbReference type="InterPro" id="IPR041165">
    <property type="entry name" value="Cas6_N_arch"/>
</dbReference>
<dbReference type="InterPro" id="IPR010156">
    <property type="entry name" value="CRISPR-assoc_prot_Cas6"/>
</dbReference>
<feature type="domain" description="Cas6 N-terminal" evidence="6">
    <location>
        <begin position="4"/>
        <end position="116"/>
    </location>
</feature>
<dbReference type="InterPro" id="IPR019267">
    <property type="entry name" value="CRISPR-assoc_Cas6_C"/>
</dbReference>
<keyword evidence="3" id="KW-0378">Hydrolase</keyword>
<dbReference type="EMBL" id="AP031322">
    <property type="protein sequence ID" value="BFH74708.1"/>
    <property type="molecule type" value="Genomic_DNA"/>
</dbReference>
<dbReference type="GO" id="GO:0051607">
    <property type="term" value="P:defense response to virus"/>
    <property type="evidence" value="ECO:0007669"/>
    <property type="project" value="UniProtKB-KW"/>
</dbReference>
<dbReference type="RefSeq" id="WP_369610191.1">
    <property type="nucleotide sequence ID" value="NZ_AP031322.1"/>
</dbReference>
<evidence type="ECO:0000313" key="7">
    <source>
        <dbReference type="EMBL" id="BFH74708.1"/>
    </source>
</evidence>
<keyword evidence="2" id="KW-0255">Endonuclease</keyword>
<keyword evidence="1" id="KW-0540">Nuclease</keyword>
<dbReference type="Pfam" id="PF10040">
    <property type="entry name" value="CRISPR_Cas6"/>
    <property type="match status" value="1"/>
</dbReference>
<evidence type="ECO:0000259" key="5">
    <source>
        <dbReference type="Pfam" id="PF10040"/>
    </source>
</evidence>
<dbReference type="GO" id="GO:0016788">
    <property type="term" value="F:hydrolase activity, acting on ester bonds"/>
    <property type="evidence" value="ECO:0007669"/>
    <property type="project" value="InterPro"/>
</dbReference>
<gene>
    <name evidence="7" type="primary">cas6_2</name>
    <name evidence="7" type="ORF">SJAV_26520</name>
</gene>
<dbReference type="NCBIfam" id="TIGR01877">
    <property type="entry name" value="cas_cas6"/>
    <property type="match status" value="1"/>
</dbReference>
<feature type="domain" description="CRISPR-associated protein Cas6 C-terminal" evidence="5">
    <location>
        <begin position="131"/>
        <end position="254"/>
    </location>
</feature>
<reference evidence="7" key="1">
    <citation type="submission" date="2024-03" db="EMBL/GenBank/DDBJ databases">
        <title>Complete genome sequence of Sulfurisphaera javensis strain KD-1.</title>
        <authorList>
            <person name="Sakai H."/>
            <person name="Nur N."/>
            <person name="Suwanto A."/>
            <person name="Kurosawa N."/>
        </authorList>
    </citation>
    <scope>NUCLEOTIDE SEQUENCE</scope>
    <source>
        <strain evidence="7">KD-1</strain>
    </source>
</reference>
<dbReference type="GeneID" id="92355606"/>
<keyword evidence="4" id="KW-0051">Antiviral defense</keyword>
<organism evidence="7">
    <name type="scientific">Sulfurisphaera javensis</name>
    <dbReference type="NCBI Taxonomy" id="2049879"/>
    <lineage>
        <taxon>Archaea</taxon>
        <taxon>Thermoproteota</taxon>
        <taxon>Thermoprotei</taxon>
        <taxon>Sulfolobales</taxon>
        <taxon>Sulfolobaceae</taxon>
        <taxon>Sulfurisphaera</taxon>
    </lineage>
</organism>
<dbReference type="Pfam" id="PF17952">
    <property type="entry name" value="Cas6_N"/>
    <property type="match status" value="1"/>
</dbReference>
<dbReference type="Gene3D" id="2.40.30.310">
    <property type="match status" value="1"/>
</dbReference>
<dbReference type="KEGG" id="sjv:SJAV_26520"/>
<dbReference type="Gene3D" id="3.30.70.1900">
    <property type="match status" value="1"/>
</dbReference>
<evidence type="ECO:0000256" key="3">
    <source>
        <dbReference type="ARBA" id="ARBA00022801"/>
    </source>
</evidence>
<proteinExistence type="predicted"/>
<evidence type="ECO:0000256" key="1">
    <source>
        <dbReference type="ARBA" id="ARBA00022722"/>
    </source>
</evidence>
<protein>
    <submittedName>
        <fullName evidence="7">CRISPR-associated endoribonuclease Cas6</fullName>
    </submittedName>
</protein>
<dbReference type="GO" id="GO:0004519">
    <property type="term" value="F:endonuclease activity"/>
    <property type="evidence" value="ECO:0007669"/>
    <property type="project" value="UniProtKB-KW"/>
</dbReference>
<evidence type="ECO:0000256" key="2">
    <source>
        <dbReference type="ARBA" id="ARBA00022759"/>
    </source>
</evidence>
<evidence type="ECO:0000256" key="4">
    <source>
        <dbReference type="ARBA" id="ARBA00023118"/>
    </source>
</evidence>